<dbReference type="EMBL" id="GDJX01020114">
    <property type="protein sequence ID" value="JAT47822.1"/>
    <property type="molecule type" value="Transcribed_RNA"/>
</dbReference>
<gene>
    <name evidence="2" type="primary">dnaJ_75</name>
    <name evidence="3" type="synonym">dnaJ_49</name>
    <name evidence="2" type="ORF">g.88566</name>
    <name evidence="3" type="ORF">g.88578</name>
</gene>
<sequence>MLWPLRREAVRYSLLSSSPHPAFFHSTPVVFAKWKSKFDDKDGGRGQRPPKNYIRYVVRQKRADAKRALKDLLNDRCSNPYFQDEDTSWHAEESSRFKVEDSSNNFDGQPATKNLGKSKPHHSSGKHKHKGSKRKKNKWSFCSDDDNMCSDTVFQATFGNRCYTWSFRPWNDVHSRNRLAGFEWRDGSNWTENSRVSESSESDDDSSWTKTKRTWQRESDFDDDDNDNDDGHDKELRTIGSYSHRLTLGLPPTGPLKLDDVKTAFRVSALKWHPDKHQGPSQADLALVGSADVGQLGVQVGGPSRILACLLRMRF</sequence>
<evidence type="ECO:0000313" key="3">
    <source>
        <dbReference type="EMBL" id="JAT47822.1"/>
    </source>
</evidence>
<accession>A0A1D1XIZ7</accession>
<proteinExistence type="predicted"/>
<dbReference type="PANTHER" id="PTHR45376:SF5">
    <property type="entry name" value="CHAPERONE DNAJ-DOMAIN SUPERFAMILY PROTEIN"/>
    <property type="match status" value="1"/>
</dbReference>
<dbReference type="GO" id="GO:0005783">
    <property type="term" value="C:endoplasmic reticulum"/>
    <property type="evidence" value="ECO:0007669"/>
    <property type="project" value="UniProtKB-ARBA"/>
</dbReference>
<dbReference type="PANTHER" id="PTHR45376">
    <property type="entry name" value="CHAPERONE DNAJ-DOMAIN SUPERFAMILY PROTEIN-RELATED"/>
    <property type="match status" value="1"/>
</dbReference>
<dbReference type="CDD" id="cd06257">
    <property type="entry name" value="DnaJ"/>
    <property type="match status" value="1"/>
</dbReference>
<evidence type="ECO:0000313" key="2">
    <source>
        <dbReference type="EMBL" id="JAT42374.1"/>
    </source>
</evidence>
<reference evidence="2" key="1">
    <citation type="submission" date="2015-07" db="EMBL/GenBank/DDBJ databases">
        <title>Transcriptome Assembly of Anthurium amnicola.</title>
        <authorList>
            <person name="Suzuki J."/>
        </authorList>
    </citation>
    <scope>NUCLEOTIDE SEQUENCE</scope>
</reference>
<dbReference type="InterPro" id="IPR001623">
    <property type="entry name" value="DnaJ_domain"/>
</dbReference>
<dbReference type="EMBL" id="GDJX01025562">
    <property type="protein sequence ID" value="JAT42374.1"/>
    <property type="molecule type" value="Transcribed_RNA"/>
</dbReference>
<organism evidence="2">
    <name type="scientific">Anthurium amnicola</name>
    <dbReference type="NCBI Taxonomy" id="1678845"/>
    <lineage>
        <taxon>Eukaryota</taxon>
        <taxon>Viridiplantae</taxon>
        <taxon>Streptophyta</taxon>
        <taxon>Embryophyta</taxon>
        <taxon>Tracheophyta</taxon>
        <taxon>Spermatophyta</taxon>
        <taxon>Magnoliopsida</taxon>
        <taxon>Liliopsida</taxon>
        <taxon>Araceae</taxon>
        <taxon>Pothoideae</taxon>
        <taxon>Potheae</taxon>
        <taxon>Anthurium</taxon>
    </lineage>
</organism>
<feature type="region of interest" description="Disordered" evidence="1">
    <location>
        <begin position="190"/>
        <end position="232"/>
    </location>
</feature>
<dbReference type="SUPFAM" id="SSF46565">
    <property type="entry name" value="Chaperone J-domain"/>
    <property type="match status" value="1"/>
</dbReference>
<protein>
    <submittedName>
        <fullName evidence="2">Chaperone protein DnaJ</fullName>
    </submittedName>
</protein>
<dbReference type="AlphaFoldDB" id="A0A1D1XIZ7"/>
<dbReference type="InterPro" id="IPR036869">
    <property type="entry name" value="J_dom_sf"/>
</dbReference>
<dbReference type="Gene3D" id="1.10.287.110">
    <property type="entry name" value="DnaJ domain"/>
    <property type="match status" value="1"/>
</dbReference>
<feature type="region of interest" description="Disordered" evidence="1">
    <location>
        <begin position="98"/>
        <end position="137"/>
    </location>
</feature>
<feature type="compositionally biased region" description="Basic residues" evidence="1">
    <location>
        <begin position="116"/>
        <end position="137"/>
    </location>
</feature>
<evidence type="ECO:0000256" key="1">
    <source>
        <dbReference type="SAM" id="MobiDB-lite"/>
    </source>
</evidence>
<name>A0A1D1XIZ7_9ARAE</name>